<feature type="compositionally biased region" description="Basic and acidic residues" evidence="2">
    <location>
        <begin position="559"/>
        <end position="574"/>
    </location>
</feature>
<proteinExistence type="predicted"/>
<organism evidence="5 6">
    <name type="scientific">Fukomys damarensis</name>
    <name type="common">Damaraland mole rat</name>
    <name type="synonym">Cryptomys damarensis</name>
    <dbReference type="NCBI Taxonomy" id="885580"/>
    <lineage>
        <taxon>Eukaryota</taxon>
        <taxon>Metazoa</taxon>
        <taxon>Chordata</taxon>
        <taxon>Craniata</taxon>
        <taxon>Vertebrata</taxon>
        <taxon>Euteleostomi</taxon>
        <taxon>Mammalia</taxon>
        <taxon>Eutheria</taxon>
        <taxon>Euarchontoglires</taxon>
        <taxon>Glires</taxon>
        <taxon>Rodentia</taxon>
        <taxon>Hystricomorpha</taxon>
        <taxon>Bathyergidae</taxon>
        <taxon>Fukomys</taxon>
    </lineage>
</organism>
<dbReference type="eggNOG" id="ENOG502S707">
    <property type="taxonomic scope" value="Eukaryota"/>
</dbReference>
<keyword evidence="6" id="KW-1185">Reference proteome</keyword>
<dbReference type="Pfam" id="PF20870">
    <property type="entry name" value="FAM186A-B_N"/>
    <property type="match status" value="1"/>
</dbReference>
<dbReference type="Pfam" id="PF20865">
    <property type="entry name" value="FAM186A-B_C"/>
    <property type="match status" value="1"/>
</dbReference>
<dbReference type="InterPro" id="IPR049146">
    <property type="entry name" value="FAM186A_B_C"/>
</dbReference>
<feature type="compositionally biased region" description="Basic and acidic residues" evidence="2">
    <location>
        <begin position="933"/>
        <end position="949"/>
    </location>
</feature>
<dbReference type="PANTHER" id="PTHR33590:SF2">
    <property type="entry name" value="PROTEIN FAM186A"/>
    <property type="match status" value="1"/>
</dbReference>
<feature type="compositionally biased region" description="Basic and acidic residues" evidence="2">
    <location>
        <begin position="527"/>
        <end position="550"/>
    </location>
</feature>
<dbReference type="InterPro" id="IPR049147">
    <property type="entry name" value="FAM186A_PQQAQ"/>
</dbReference>
<feature type="compositionally biased region" description="Basic and acidic residues" evidence="2">
    <location>
        <begin position="436"/>
        <end position="446"/>
    </location>
</feature>
<dbReference type="EMBL" id="KN122084">
    <property type="protein sequence ID" value="KFO33490.1"/>
    <property type="molecule type" value="Genomic_DNA"/>
</dbReference>
<dbReference type="STRING" id="885580.ENSFDAP00000004420"/>
<keyword evidence="1" id="KW-0175">Coiled coil</keyword>
<feature type="region of interest" description="Disordered" evidence="2">
    <location>
        <begin position="854"/>
        <end position="949"/>
    </location>
</feature>
<evidence type="ECO:0000259" key="4">
    <source>
        <dbReference type="Pfam" id="PF20870"/>
    </source>
</evidence>
<evidence type="ECO:0000313" key="5">
    <source>
        <dbReference type="EMBL" id="KFO33490.1"/>
    </source>
</evidence>
<name>A0A091DT79_FUKDA</name>
<feature type="coiled-coil region" evidence="1">
    <location>
        <begin position="305"/>
        <end position="332"/>
    </location>
</feature>
<dbReference type="OrthoDB" id="9942939at2759"/>
<feature type="region of interest" description="Disordered" evidence="2">
    <location>
        <begin position="799"/>
        <end position="818"/>
    </location>
</feature>
<evidence type="ECO:0000256" key="1">
    <source>
        <dbReference type="SAM" id="Coils"/>
    </source>
</evidence>
<dbReference type="Proteomes" id="UP000028990">
    <property type="component" value="Unassembled WGS sequence"/>
</dbReference>
<accession>A0A091DT79</accession>
<feature type="compositionally biased region" description="Basic and acidic residues" evidence="2">
    <location>
        <begin position="906"/>
        <end position="925"/>
    </location>
</feature>
<evidence type="ECO:0000313" key="6">
    <source>
        <dbReference type="Proteomes" id="UP000028990"/>
    </source>
</evidence>
<feature type="compositionally biased region" description="Polar residues" evidence="2">
    <location>
        <begin position="1877"/>
        <end position="1887"/>
    </location>
</feature>
<feature type="compositionally biased region" description="Basic and acidic residues" evidence="2">
    <location>
        <begin position="504"/>
        <end position="518"/>
    </location>
</feature>
<dbReference type="InterPro" id="IPR049144">
    <property type="entry name" value="FAM186A_B_N"/>
</dbReference>
<dbReference type="OMA" id="VEPLNMI"/>
<feature type="region of interest" description="Disordered" evidence="2">
    <location>
        <begin position="416"/>
        <end position="614"/>
    </location>
</feature>
<reference evidence="5 6" key="1">
    <citation type="submission" date="2013-11" db="EMBL/GenBank/DDBJ databases">
        <title>The Damaraland mole rat (Fukomys damarensis) genome and evolution of African mole rats.</title>
        <authorList>
            <person name="Gladyshev V.N."/>
            <person name="Fang X."/>
        </authorList>
    </citation>
    <scope>NUCLEOTIDE SEQUENCE [LARGE SCALE GENOMIC DNA]</scope>
    <source>
        <tissue evidence="5">Liver</tissue>
    </source>
</reference>
<protein>
    <submittedName>
        <fullName evidence="5">Protein FAM186A</fullName>
    </submittedName>
</protein>
<dbReference type="PANTHER" id="PTHR33590">
    <property type="entry name" value="GLUTENIN, HIGH MOLECULAR WEIGHT SUBUNIT PW212-RELATED PROTEIN"/>
    <property type="match status" value="1"/>
</dbReference>
<dbReference type="Pfam" id="PF20869">
    <property type="entry name" value="FAM186A_PQQAQ"/>
    <property type="match status" value="6"/>
</dbReference>
<feature type="region of interest" description="Disordered" evidence="2">
    <location>
        <begin position="1864"/>
        <end position="1890"/>
    </location>
</feature>
<feature type="domain" description="FAM186A/B N-terminal" evidence="4">
    <location>
        <begin position="37"/>
        <end position="279"/>
    </location>
</feature>
<feature type="compositionally biased region" description="Basic and acidic residues" evidence="2">
    <location>
        <begin position="854"/>
        <end position="898"/>
    </location>
</feature>
<feature type="region of interest" description="Disordered" evidence="2">
    <location>
        <begin position="1"/>
        <end position="35"/>
    </location>
</feature>
<gene>
    <name evidence="5" type="ORF">H920_05151</name>
</gene>
<evidence type="ECO:0000259" key="3">
    <source>
        <dbReference type="Pfam" id="PF20865"/>
    </source>
</evidence>
<feature type="domain" description="FAM186A/B C-terminal" evidence="3">
    <location>
        <begin position="2079"/>
        <end position="2307"/>
    </location>
</feature>
<sequence length="2328" mass="260333">MFAKKPNEIGSGSESEKEAENSNITGRWSRPDLPVVPKLETPSSVQAVISRIEQAQLLRAREDVNMQLNDIMNSVYRIITRYTALDLNSSSERKSSYIESRKTRRNLLLEKVTTYAKAADLREKTLAYILAWLEEWSSILSEITIIDVDEHHHWIAQMEMFPDMLKAINNNVKILCKISESFLEEKKKQKKKMLTRSSLWKSWKERAIKLPATAHALRPDQMISDQLATKTKVSEIQDMLQELIGTSMFNTLENNAIKYISSTIINFSKALNTLNDELKIVNFQNISMYVDEAREEENDLSLKIIQDLSEQNEMLTQRLKDAEEKCEQLIRSKVVSGHRAYISSPTFSTLKMPPGLSPQSSMTTEDTMDGILTKEFENIIDESQRKGTKGTGIKWDSAISYTAQVEMTPDLTEQQYILPEKKRKIPSQDTPGDNISLKKDDNDQKDGAGAYSSQNRKLTKDPHPQETSESNLSTSKDEQKASEAKPSQYSELQSQEKKRKRRKSSSEAKPKSSTESKRQHISSMETKSQDQKSGKSMREQLRKFKPEYSLRKGPVPSETKVEPTTKSMDKDTKSELNILTDPFRMIKPGFTSEPQKAEMKGKQNQVFLGTTTNKEEKTEEKGMLLFTKEAQSQQLAKLQSKITKETPDSKSEQSNLELFQKAILAFLKEKIDNTGKPFDKKSVLKEEELLIKAEGGKLGVIKAKMEEYFQKVAETVTKILRKYRDIQMEGQLGEKPIKQKQGVSFTPGLHFQESSINEKSKISSFLSNESTDPIINNLIQMILAEMESERDVPKVLITGKSHKEKGKKEQEKYLQEGQGQMSGVDLRYDQVEVKNLWKESYKIMKDLEEKKASLQMKEGKHGQQEQKHWQKEEVWREQQTQQDEKQKQWESEREEQKPKQQQLEAWKQKVKEQGVPLEEKEREKIQQVQKKMRREDLKMSREKDEERQKLSRVIEDLKKQRQSTAQYQMKKEPEDLAKMITQSPVILSPRGKSTLKNKTQLYQERKSQRNLKTLQSLPDGKHPITVNAPTSTQSSPTGPTLVSGHPLTKYITLSPPQALALGITPTPQEVQQTEFTTGSVIPQTSGITLTSEQAQALRAPLMLEHISKMQMPFIAEQAQEVGTIRTQEQAQASRLPITLIQAQKLKESVIPEITQAIQTPSTTKKSQILGVPITQGRTEALRISHTPQQAQNLRITLTPQQAQALGITLTPQQVQAQGITLTPQQAQDLRITLSPQQVQDLGITPAIQKVQAQEITLTPQQAKNLGIPLIPQQAQVQGIPLTPQQAQDLEITLTPQQVQDLGITTAVQKAQAQGIPLTPQQAQDLGITLTPHQVHAQGITLTAQQAQDLGITLTPQQAQAQGIPLTPRQAQDLGIALTPQEAQDLGITLTPRQAQDLGITLTPQQAQAQGITLTPQQAQALGITLIPQQAQDLGITLTPQQIEAHGITLTPQQAQGLGITLTPQQVEAQGITLTPRQAQDLGITLIPQQVQAQGITLTPQQAQDLGITLTPREAQDLGITLTPQQVEAQGITLTPQQAQDLGITLTPQQVEAQGITLTPQQAQDLGITLTPQQVEAQGITLTPQQAQDLGITLTPQQVEAQGIPLTHQQAKDLGITVIPQQAKDLGITLTPQQKQTQWITLTSQQAQAFDTPLTWQKLATLAPSTLGPFQELRASFSTQRSIISRLSPRPRLPLTSTPPTEKITLPGVSPLQKLRPLLSQTPITPGRHLGMSILSAPGRLLGPQILPASRQKLVIKGQAILTPSLALEVSSPPGHCPLSGAPPTTEQPLQSEALNSSHFFILGSPLTSGPPLDSQATVISRVPPTFGQIPRRWAPLSPGQHLVPGVSSMHREELLESETLAFSAQSQGFQPPATPEPSLQTPSTSRQPLAPWTLSGQVSPLWIPPTLRHTSTLWASPTPGKPQRVLSSVTQKRLAVVSSLKSKSAVVQARTTDFKVSQAPFTTKKVQISEPPATYEETQILQDACVMEPFETIQSSLTSYRTPVSQTPYTDEAVLPTFMKPTSLTSLITQLPKMPQSSPERDQKSQIPSTDQLWILTSVSGTKKPKMMVPPSSPKELMEKRYFVDVEAQRKNLVLLSQATKTSGLPSQQYTMARNLIIGTLHMDTVQLGYLLRKYIAYRLIQCVRNNIIKRLKASQNTGKGYETQNLYIMLSRIDDYQKRVMGVWTEKEKSLEQKRNQCLKKMMHLFSQFQEMYKLNLSKPIPLIVDKKQIPASTKFVPPPLLELLIEEDKKSDIFKKLRQKEALREAIWNADLSTSSYPITEKTSITSLWAQLGGYPDIPRLLQLDIQATFRKSLASIQSRSKKIPK</sequence>
<evidence type="ECO:0000256" key="2">
    <source>
        <dbReference type="SAM" id="MobiDB-lite"/>
    </source>
</evidence>